<comment type="caution">
    <text evidence="1">The sequence shown here is derived from an EMBL/GenBank/DDBJ whole genome shotgun (WGS) entry which is preliminary data.</text>
</comment>
<dbReference type="AlphaFoldDB" id="A0AAD5K199"/>
<sequence length="67" mass="7384">MIHVQNLIQLHYGGNLGPEDDTCYNGEEENVIKIEDIDKDYGTPDSDGLCALYALKSGYSISCDLLC</sequence>
<proteinExistence type="predicted"/>
<evidence type="ECO:0000313" key="1">
    <source>
        <dbReference type="EMBL" id="KAI9264183.1"/>
    </source>
</evidence>
<evidence type="ECO:0000313" key="2">
    <source>
        <dbReference type="Proteomes" id="UP001209540"/>
    </source>
</evidence>
<gene>
    <name evidence="1" type="ORF">BDA99DRAFT_508645</name>
</gene>
<organism evidence="1 2">
    <name type="scientific">Phascolomyces articulosus</name>
    <dbReference type="NCBI Taxonomy" id="60185"/>
    <lineage>
        <taxon>Eukaryota</taxon>
        <taxon>Fungi</taxon>
        <taxon>Fungi incertae sedis</taxon>
        <taxon>Mucoromycota</taxon>
        <taxon>Mucoromycotina</taxon>
        <taxon>Mucoromycetes</taxon>
        <taxon>Mucorales</taxon>
        <taxon>Lichtheimiaceae</taxon>
        <taxon>Phascolomyces</taxon>
    </lineage>
</organism>
<reference evidence="1" key="1">
    <citation type="journal article" date="2022" name="IScience">
        <title>Evolution of zygomycete secretomes and the origins of terrestrial fungal ecologies.</title>
        <authorList>
            <person name="Chang Y."/>
            <person name="Wang Y."/>
            <person name="Mondo S."/>
            <person name="Ahrendt S."/>
            <person name="Andreopoulos W."/>
            <person name="Barry K."/>
            <person name="Beard J."/>
            <person name="Benny G.L."/>
            <person name="Blankenship S."/>
            <person name="Bonito G."/>
            <person name="Cuomo C."/>
            <person name="Desiro A."/>
            <person name="Gervers K.A."/>
            <person name="Hundley H."/>
            <person name="Kuo A."/>
            <person name="LaButti K."/>
            <person name="Lang B.F."/>
            <person name="Lipzen A."/>
            <person name="O'Donnell K."/>
            <person name="Pangilinan J."/>
            <person name="Reynolds N."/>
            <person name="Sandor L."/>
            <person name="Smith M.E."/>
            <person name="Tsang A."/>
            <person name="Grigoriev I.V."/>
            <person name="Stajich J.E."/>
            <person name="Spatafora J.W."/>
        </authorList>
    </citation>
    <scope>NUCLEOTIDE SEQUENCE</scope>
    <source>
        <strain evidence="1">RSA 2281</strain>
    </source>
</reference>
<dbReference type="Proteomes" id="UP001209540">
    <property type="component" value="Unassembled WGS sequence"/>
</dbReference>
<keyword evidence="2" id="KW-1185">Reference proteome</keyword>
<accession>A0AAD5K199</accession>
<name>A0AAD5K199_9FUNG</name>
<dbReference type="EMBL" id="JAIXMP010000012">
    <property type="protein sequence ID" value="KAI9264183.1"/>
    <property type="molecule type" value="Genomic_DNA"/>
</dbReference>
<protein>
    <submittedName>
        <fullName evidence="1">Uncharacterized protein</fullName>
    </submittedName>
</protein>
<reference evidence="1" key="2">
    <citation type="submission" date="2023-02" db="EMBL/GenBank/DDBJ databases">
        <authorList>
            <consortium name="DOE Joint Genome Institute"/>
            <person name="Mondo S.J."/>
            <person name="Chang Y."/>
            <person name="Wang Y."/>
            <person name="Ahrendt S."/>
            <person name="Andreopoulos W."/>
            <person name="Barry K."/>
            <person name="Beard J."/>
            <person name="Benny G.L."/>
            <person name="Blankenship S."/>
            <person name="Bonito G."/>
            <person name="Cuomo C."/>
            <person name="Desiro A."/>
            <person name="Gervers K.A."/>
            <person name="Hundley H."/>
            <person name="Kuo A."/>
            <person name="LaButti K."/>
            <person name="Lang B.F."/>
            <person name="Lipzen A."/>
            <person name="O'Donnell K."/>
            <person name="Pangilinan J."/>
            <person name="Reynolds N."/>
            <person name="Sandor L."/>
            <person name="Smith M.W."/>
            <person name="Tsang A."/>
            <person name="Grigoriev I.V."/>
            <person name="Stajich J.E."/>
            <person name="Spatafora J.W."/>
        </authorList>
    </citation>
    <scope>NUCLEOTIDE SEQUENCE</scope>
    <source>
        <strain evidence="1">RSA 2281</strain>
    </source>
</reference>